<dbReference type="GeneID" id="81377414"/>
<gene>
    <name evidence="2" type="ORF">N7509_013797</name>
</gene>
<sequence>MNSPRILQLPRRIPSTRAFVSPRSSLRTLSTGAQQTTSAPSSPWTRRLIYVGIFGGLGIGVGKLIGQRIAPPPVPGSPEDQKQLEKLERAYEIGLPIVKQLRDDPDYVESGVYEYFSDEQKAHRLTSGPLAGSRGLGLQSLFFPNDLQLPKLLNAEPRDPVYNVLTRFVNRQKVFWNDKDQKIVSVVAFGSGIEGWPTMVHGGALGTVLDENLGRAAIRRFPARTGVTANLNINYRAPVYSDNFYSLHTTLDQERSTDRKAYAKCELRDMTGRVCVEASGLFVVPKKLRLRTIGETF</sequence>
<evidence type="ECO:0000259" key="1">
    <source>
        <dbReference type="Pfam" id="PF03061"/>
    </source>
</evidence>
<evidence type="ECO:0000313" key="3">
    <source>
        <dbReference type="Proteomes" id="UP001147747"/>
    </source>
</evidence>
<dbReference type="OrthoDB" id="506431at2759"/>
<keyword evidence="3" id="KW-1185">Reference proteome</keyword>
<feature type="domain" description="Thioesterase" evidence="1">
    <location>
        <begin position="199"/>
        <end position="273"/>
    </location>
</feature>
<comment type="caution">
    <text evidence="2">The sequence shown here is derived from an EMBL/GenBank/DDBJ whole genome shotgun (WGS) entry which is preliminary data.</text>
</comment>
<dbReference type="Pfam" id="PF03061">
    <property type="entry name" value="4HBT"/>
    <property type="match status" value="1"/>
</dbReference>
<dbReference type="Gene3D" id="3.10.129.10">
    <property type="entry name" value="Hotdog Thioesterase"/>
    <property type="match status" value="1"/>
</dbReference>
<dbReference type="PANTHER" id="PTHR47260">
    <property type="entry name" value="UPF0644 PROTEIN PB2B4.06"/>
    <property type="match status" value="1"/>
</dbReference>
<dbReference type="SUPFAM" id="SSF54637">
    <property type="entry name" value="Thioesterase/thiol ester dehydrase-isomerase"/>
    <property type="match status" value="1"/>
</dbReference>
<dbReference type="EMBL" id="JAPZBU010000012">
    <property type="protein sequence ID" value="KAJ5376911.1"/>
    <property type="molecule type" value="Genomic_DNA"/>
</dbReference>
<protein>
    <recommendedName>
        <fullName evidence="1">Thioesterase domain-containing protein</fullName>
    </recommendedName>
</protein>
<proteinExistence type="predicted"/>
<dbReference type="InterPro" id="IPR052061">
    <property type="entry name" value="PTE-AB_protein"/>
</dbReference>
<evidence type="ECO:0000313" key="2">
    <source>
        <dbReference type="EMBL" id="KAJ5376911.1"/>
    </source>
</evidence>
<dbReference type="PANTHER" id="PTHR47260:SF1">
    <property type="entry name" value="UPF0644 PROTEIN PB2B4.06"/>
    <property type="match status" value="1"/>
</dbReference>
<reference evidence="2" key="1">
    <citation type="submission" date="2022-12" db="EMBL/GenBank/DDBJ databases">
        <authorList>
            <person name="Petersen C."/>
        </authorList>
    </citation>
    <scope>NUCLEOTIDE SEQUENCE</scope>
    <source>
        <strain evidence="2">IBT 29677</strain>
    </source>
</reference>
<name>A0A9W9SE28_9EURO</name>
<dbReference type="Proteomes" id="UP001147747">
    <property type="component" value="Unassembled WGS sequence"/>
</dbReference>
<accession>A0A9W9SE28</accession>
<dbReference type="CDD" id="cd03443">
    <property type="entry name" value="PaaI_thioesterase"/>
    <property type="match status" value="1"/>
</dbReference>
<dbReference type="InterPro" id="IPR006683">
    <property type="entry name" value="Thioestr_dom"/>
</dbReference>
<dbReference type="AlphaFoldDB" id="A0A9W9SE28"/>
<dbReference type="InterPro" id="IPR029069">
    <property type="entry name" value="HotDog_dom_sf"/>
</dbReference>
<organism evidence="2 3">
    <name type="scientific">Penicillium cosmopolitanum</name>
    <dbReference type="NCBI Taxonomy" id="1131564"/>
    <lineage>
        <taxon>Eukaryota</taxon>
        <taxon>Fungi</taxon>
        <taxon>Dikarya</taxon>
        <taxon>Ascomycota</taxon>
        <taxon>Pezizomycotina</taxon>
        <taxon>Eurotiomycetes</taxon>
        <taxon>Eurotiomycetidae</taxon>
        <taxon>Eurotiales</taxon>
        <taxon>Aspergillaceae</taxon>
        <taxon>Penicillium</taxon>
    </lineage>
</organism>
<dbReference type="RefSeq" id="XP_056481941.1">
    <property type="nucleotide sequence ID" value="XM_056638434.1"/>
</dbReference>
<reference evidence="2" key="2">
    <citation type="journal article" date="2023" name="IMA Fungus">
        <title>Comparative genomic study of the Penicillium genus elucidates a diverse pangenome and 15 lateral gene transfer events.</title>
        <authorList>
            <person name="Petersen C."/>
            <person name="Sorensen T."/>
            <person name="Nielsen M.R."/>
            <person name="Sondergaard T.E."/>
            <person name="Sorensen J.L."/>
            <person name="Fitzpatrick D.A."/>
            <person name="Frisvad J.C."/>
            <person name="Nielsen K.L."/>
        </authorList>
    </citation>
    <scope>NUCLEOTIDE SEQUENCE</scope>
    <source>
        <strain evidence="2">IBT 29677</strain>
    </source>
</reference>